<sequence length="115" mass="12742">FILHTLSIFCPARAHGNLRESFFPSSLTIPTLASGYLSANRGYGGVSRRWKGRLVDGRGQVEDIANELREVEDLKHTLNHDLSHVSLLLLVARRLSVLNGEIGSEDVRGKIAHQI</sequence>
<dbReference type="EMBL" id="BTSX01000006">
    <property type="protein sequence ID" value="GMT03096.1"/>
    <property type="molecule type" value="Genomic_DNA"/>
</dbReference>
<dbReference type="Proteomes" id="UP001432027">
    <property type="component" value="Unassembled WGS sequence"/>
</dbReference>
<name>A0AAV5U9E7_9BILA</name>
<dbReference type="AlphaFoldDB" id="A0AAV5U9E7"/>
<feature type="non-terminal residue" evidence="1">
    <location>
        <position position="115"/>
    </location>
</feature>
<gene>
    <name evidence="1" type="ORF">PENTCL1PPCAC_25270</name>
</gene>
<evidence type="ECO:0000313" key="2">
    <source>
        <dbReference type="Proteomes" id="UP001432027"/>
    </source>
</evidence>
<organism evidence="1 2">
    <name type="scientific">Pristionchus entomophagus</name>
    <dbReference type="NCBI Taxonomy" id="358040"/>
    <lineage>
        <taxon>Eukaryota</taxon>
        <taxon>Metazoa</taxon>
        <taxon>Ecdysozoa</taxon>
        <taxon>Nematoda</taxon>
        <taxon>Chromadorea</taxon>
        <taxon>Rhabditida</taxon>
        <taxon>Rhabditina</taxon>
        <taxon>Diplogasteromorpha</taxon>
        <taxon>Diplogasteroidea</taxon>
        <taxon>Neodiplogasteridae</taxon>
        <taxon>Pristionchus</taxon>
    </lineage>
</organism>
<evidence type="ECO:0000313" key="1">
    <source>
        <dbReference type="EMBL" id="GMT03096.1"/>
    </source>
</evidence>
<proteinExistence type="predicted"/>
<feature type="non-terminal residue" evidence="1">
    <location>
        <position position="1"/>
    </location>
</feature>
<comment type="caution">
    <text evidence="1">The sequence shown here is derived from an EMBL/GenBank/DDBJ whole genome shotgun (WGS) entry which is preliminary data.</text>
</comment>
<protein>
    <submittedName>
        <fullName evidence="1">Uncharacterized protein</fullName>
    </submittedName>
</protein>
<accession>A0AAV5U9E7</accession>
<keyword evidence="2" id="KW-1185">Reference proteome</keyword>
<reference evidence="1" key="1">
    <citation type="submission" date="2023-10" db="EMBL/GenBank/DDBJ databases">
        <title>Genome assembly of Pristionchus species.</title>
        <authorList>
            <person name="Yoshida K."/>
            <person name="Sommer R.J."/>
        </authorList>
    </citation>
    <scope>NUCLEOTIDE SEQUENCE</scope>
    <source>
        <strain evidence="1">RS0144</strain>
    </source>
</reference>